<evidence type="ECO:0000313" key="3">
    <source>
        <dbReference type="EMBL" id="KIW85891.1"/>
    </source>
</evidence>
<sequence length="619" mass="67711">MAPKQTGKRRTPYLSILTTFGSAICLILIGINTICGEPDPEDSLRRQFATGSNLQIQAWTAILGLIVSGLSFSLLASVQHLYDCVCSRLATAKGSRGLPYAKYLNTLPHAPVLLGIRRGFAWYVMTFWLASAMIALWTIGYKFSIIQVEGQVREQISEDLISLRIPPAHCLDEGTGVSEWFDDRVSYQPLVPGEDFVYQDPVEILTNKAFIHRLSGDPEEDADRMGTGRIIMVGSATCASTLFNGADSGILYTSENVLVAEVVDSVIEPGRNFTIHDIYWQTLEPDVINNVQFKIQSPGAITIRRAGLVVGQGADPDLLGTASIEQEQEIRVYRHRFIVARRVVNGTCQNILPDQTGYLVDGRVSKDPPSGPQRLVETYYEDGTSYSVGPILQTGCFSGSLSFQSSYVNRKIKSIIVRANMAVWGTDIETIRQDQSRQVESLGHNFYRSDRITGIKRLSSKDPTRYPLFEGTRLIAGRGGYVQAACVEIGLGAVFIIIGLVRWYIGPPELTSWAGQHVSVFCNTILSPSGGVGGEVQDCRPGGPLHLASDTTHNSGSSSATTPLAQDGLSLSLINDLRNACSTGYEPAPIKGVGTTWNLILDKETTDQGHDRFFFTKAE</sequence>
<keyword evidence="2" id="KW-1133">Transmembrane helix</keyword>
<dbReference type="AlphaFoldDB" id="A0A0D2E718"/>
<accession>A0A0D2E718</accession>
<proteinExistence type="predicted"/>
<evidence type="ECO:0000313" key="4">
    <source>
        <dbReference type="Proteomes" id="UP000053029"/>
    </source>
</evidence>
<gene>
    <name evidence="3" type="ORF">Z517_01284</name>
</gene>
<reference evidence="3 4" key="1">
    <citation type="submission" date="2015-01" db="EMBL/GenBank/DDBJ databases">
        <title>The Genome Sequence of Fonsecaea pedrosoi CBS 271.37.</title>
        <authorList>
            <consortium name="The Broad Institute Genomics Platform"/>
            <person name="Cuomo C."/>
            <person name="de Hoog S."/>
            <person name="Gorbushina A."/>
            <person name="Stielow B."/>
            <person name="Teixiera M."/>
            <person name="Abouelleil A."/>
            <person name="Chapman S.B."/>
            <person name="Priest M."/>
            <person name="Young S.K."/>
            <person name="Wortman J."/>
            <person name="Nusbaum C."/>
            <person name="Birren B."/>
        </authorList>
    </citation>
    <scope>NUCLEOTIDE SEQUENCE [LARGE SCALE GENOMIC DNA]</scope>
    <source>
        <strain evidence="3 4">CBS 271.37</strain>
    </source>
</reference>
<feature type="compositionally biased region" description="Polar residues" evidence="1">
    <location>
        <begin position="549"/>
        <end position="563"/>
    </location>
</feature>
<feature type="transmembrane region" description="Helical" evidence="2">
    <location>
        <begin position="12"/>
        <end position="34"/>
    </location>
</feature>
<evidence type="ECO:0000256" key="2">
    <source>
        <dbReference type="SAM" id="Phobius"/>
    </source>
</evidence>
<evidence type="ECO:0000256" key="1">
    <source>
        <dbReference type="SAM" id="MobiDB-lite"/>
    </source>
</evidence>
<dbReference type="OrthoDB" id="9909019at2759"/>
<protein>
    <submittedName>
        <fullName evidence="3">Uncharacterized protein</fullName>
    </submittedName>
</protein>
<dbReference type="GeneID" id="25300774"/>
<keyword evidence="2" id="KW-0472">Membrane</keyword>
<name>A0A0D2E718_9EURO</name>
<feature type="transmembrane region" description="Helical" evidence="2">
    <location>
        <begin position="54"/>
        <end position="78"/>
    </location>
</feature>
<dbReference type="Proteomes" id="UP000053029">
    <property type="component" value="Unassembled WGS sequence"/>
</dbReference>
<dbReference type="HOGENOM" id="CLU_489187_0_0_1"/>
<dbReference type="EMBL" id="KN846969">
    <property type="protein sequence ID" value="KIW85891.1"/>
    <property type="molecule type" value="Genomic_DNA"/>
</dbReference>
<feature type="region of interest" description="Disordered" evidence="1">
    <location>
        <begin position="543"/>
        <end position="563"/>
    </location>
</feature>
<organism evidence="3 4">
    <name type="scientific">Fonsecaea pedrosoi CBS 271.37</name>
    <dbReference type="NCBI Taxonomy" id="1442368"/>
    <lineage>
        <taxon>Eukaryota</taxon>
        <taxon>Fungi</taxon>
        <taxon>Dikarya</taxon>
        <taxon>Ascomycota</taxon>
        <taxon>Pezizomycotina</taxon>
        <taxon>Eurotiomycetes</taxon>
        <taxon>Chaetothyriomycetidae</taxon>
        <taxon>Chaetothyriales</taxon>
        <taxon>Herpotrichiellaceae</taxon>
        <taxon>Fonsecaea</taxon>
    </lineage>
</organism>
<keyword evidence="4" id="KW-1185">Reference proteome</keyword>
<dbReference type="RefSeq" id="XP_013289699.1">
    <property type="nucleotide sequence ID" value="XM_013434245.1"/>
</dbReference>
<dbReference type="VEuPathDB" id="FungiDB:Z517_01284"/>
<feature type="transmembrane region" description="Helical" evidence="2">
    <location>
        <begin position="120"/>
        <end position="139"/>
    </location>
</feature>
<keyword evidence="2" id="KW-0812">Transmembrane</keyword>